<evidence type="ECO:0000256" key="1">
    <source>
        <dbReference type="SAM" id="MobiDB-lite"/>
    </source>
</evidence>
<evidence type="ECO:0000313" key="3">
    <source>
        <dbReference type="Proteomes" id="UP000016922"/>
    </source>
</evidence>
<proteinExistence type="predicted"/>
<feature type="compositionally biased region" description="Low complexity" evidence="1">
    <location>
        <begin position="16"/>
        <end position="28"/>
    </location>
</feature>
<gene>
    <name evidence="2" type="ORF">GLAREA_04912</name>
</gene>
<feature type="compositionally biased region" description="Basic residues" evidence="1">
    <location>
        <begin position="29"/>
        <end position="45"/>
    </location>
</feature>
<name>S3D7Y1_GLAL2</name>
<evidence type="ECO:0000313" key="2">
    <source>
        <dbReference type="EMBL" id="EPE28121.1"/>
    </source>
</evidence>
<keyword evidence="3" id="KW-1185">Reference proteome</keyword>
<protein>
    <submittedName>
        <fullName evidence="2">Uncharacterized protein</fullName>
    </submittedName>
</protein>
<feature type="compositionally biased region" description="Basic residues" evidence="1">
    <location>
        <begin position="1"/>
        <end position="15"/>
    </location>
</feature>
<dbReference type="KEGG" id="glz:GLAREA_04912"/>
<feature type="region of interest" description="Disordered" evidence="1">
    <location>
        <begin position="1"/>
        <end position="49"/>
    </location>
</feature>
<dbReference type="EMBL" id="KE145369">
    <property type="protein sequence ID" value="EPE28121.1"/>
    <property type="molecule type" value="Genomic_DNA"/>
</dbReference>
<sequence>MTPKSARSKRSRSQKSRTTSPSTQTPRAGIRKSRSISPATKRRPKSQKEKIETLFARGLDQDVFVTVTPGKSALFPGFDYLKNPGELNYDDSEDAYTNSSSSFTSCQKSLTKSMSDLSISTHPGLHKMRTSHARKLSEQPGLKEAYNKRLAELRLRVRKIGQELSERRSAADCQKQQASLLDWSRVRVDRPQSCWDEMDWEGDGKWEGEADWLAWEQEHLVIT</sequence>
<dbReference type="HOGENOM" id="CLU_1240246_0_0_1"/>
<dbReference type="Proteomes" id="UP000016922">
    <property type="component" value="Unassembled WGS sequence"/>
</dbReference>
<accession>S3D7Y1</accession>
<reference evidence="2 3" key="1">
    <citation type="journal article" date="2013" name="BMC Genomics">
        <title>Genomics-driven discovery of the pneumocandin biosynthetic gene cluster in the fungus Glarea lozoyensis.</title>
        <authorList>
            <person name="Chen L."/>
            <person name="Yue Q."/>
            <person name="Zhang X."/>
            <person name="Xiang M."/>
            <person name="Wang C."/>
            <person name="Li S."/>
            <person name="Che Y."/>
            <person name="Ortiz-Lopez F.J."/>
            <person name="Bills G.F."/>
            <person name="Liu X."/>
            <person name="An Z."/>
        </authorList>
    </citation>
    <scope>NUCLEOTIDE SEQUENCE [LARGE SCALE GENOMIC DNA]</scope>
    <source>
        <strain evidence="3">ATCC 20868 / MF5171</strain>
    </source>
</reference>
<dbReference type="AlphaFoldDB" id="S3D7Y1"/>
<dbReference type="GeneID" id="19463967"/>
<dbReference type="RefSeq" id="XP_008085480.1">
    <property type="nucleotide sequence ID" value="XM_008087289.1"/>
</dbReference>
<organism evidence="2 3">
    <name type="scientific">Glarea lozoyensis (strain ATCC 20868 / MF5171)</name>
    <dbReference type="NCBI Taxonomy" id="1116229"/>
    <lineage>
        <taxon>Eukaryota</taxon>
        <taxon>Fungi</taxon>
        <taxon>Dikarya</taxon>
        <taxon>Ascomycota</taxon>
        <taxon>Pezizomycotina</taxon>
        <taxon>Leotiomycetes</taxon>
        <taxon>Helotiales</taxon>
        <taxon>Helotiaceae</taxon>
        <taxon>Glarea</taxon>
    </lineage>
</organism>